<dbReference type="Gramene" id="KQK93663">
    <property type="protein sequence ID" value="KQK93663"/>
    <property type="gene ID" value="SETIT_028497mg"/>
</dbReference>
<reference evidence="3" key="1">
    <citation type="journal article" date="2012" name="Nat. Biotechnol.">
        <title>Reference genome sequence of the model plant Setaria.</title>
        <authorList>
            <person name="Bennetzen J.L."/>
            <person name="Schmutz J."/>
            <person name="Wang H."/>
            <person name="Percifield R."/>
            <person name="Hawkins J."/>
            <person name="Pontaroli A.C."/>
            <person name="Estep M."/>
            <person name="Feng L."/>
            <person name="Vaughn J.N."/>
            <person name="Grimwood J."/>
            <person name="Jenkins J."/>
            <person name="Barry K."/>
            <person name="Lindquist E."/>
            <person name="Hellsten U."/>
            <person name="Deshpande S."/>
            <person name="Wang X."/>
            <person name="Wu X."/>
            <person name="Mitros T."/>
            <person name="Triplett J."/>
            <person name="Yang X."/>
            <person name="Ye C.Y."/>
            <person name="Mauro-Herrera M."/>
            <person name="Wang L."/>
            <person name="Li P."/>
            <person name="Sharma M."/>
            <person name="Sharma R."/>
            <person name="Ronald P.C."/>
            <person name="Panaud O."/>
            <person name="Kellogg E.A."/>
            <person name="Brutnell T.P."/>
            <person name="Doust A.N."/>
            <person name="Tuskan G.A."/>
            <person name="Rokhsar D."/>
            <person name="Devos K.M."/>
        </authorList>
    </citation>
    <scope>NUCLEOTIDE SEQUENCE [LARGE SCALE GENOMIC DNA]</scope>
    <source>
        <strain evidence="3">cv. Yugu1</strain>
    </source>
</reference>
<dbReference type="InParanoid" id="K3ZPG7"/>
<feature type="transmembrane region" description="Helical" evidence="1">
    <location>
        <begin position="43"/>
        <end position="65"/>
    </location>
</feature>
<keyword evidence="1" id="KW-0472">Membrane</keyword>
<dbReference type="AlphaFoldDB" id="K3ZPG7"/>
<evidence type="ECO:0000313" key="3">
    <source>
        <dbReference type="Proteomes" id="UP000004995"/>
    </source>
</evidence>
<name>K3ZPG7_SETIT</name>
<dbReference type="EnsemblPlants" id="KQK93663">
    <property type="protein sequence ID" value="KQK93663"/>
    <property type="gene ID" value="SETIT_028497mg"/>
</dbReference>
<organism evidence="2 3">
    <name type="scientific">Setaria italica</name>
    <name type="common">Foxtail millet</name>
    <name type="synonym">Panicum italicum</name>
    <dbReference type="NCBI Taxonomy" id="4555"/>
    <lineage>
        <taxon>Eukaryota</taxon>
        <taxon>Viridiplantae</taxon>
        <taxon>Streptophyta</taxon>
        <taxon>Embryophyta</taxon>
        <taxon>Tracheophyta</taxon>
        <taxon>Spermatophyta</taxon>
        <taxon>Magnoliopsida</taxon>
        <taxon>Liliopsida</taxon>
        <taxon>Poales</taxon>
        <taxon>Poaceae</taxon>
        <taxon>PACMAD clade</taxon>
        <taxon>Panicoideae</taxon>
        <taxon>Panicodae</taxon>
        <taxon>Paniceae</taxon>
        <taxon>Cenchrinae</taxon>
        <taxon>Setaria</taxon>
    </lineage>
</organism>
<accession>K3ZPG7</accession>
<dbReference type="Proteomes" id="UP000004995">
    <property type="component" value="Unassembled WGS sequence"/>
</dbReference>
<sequence length="83" mass="9903">MNILMEINSDRGELSMIWLVLFQLAKHWMWLPLFLLAKYAIQVLKFMCIILLWFCQALVCTPLWLGGHFGWSARMMFPHVLEF</sequence>
<keyword evidence="1" id="KW-0812">Transmembrane</keyword>
<evidence type="ECO:0000313" key="2">
    <source>
        <dbReference type="EnsemblPlants" id="KQK93663"/>
    </source>
</evidence>
<keyword evidence="1" id="KW-1133">Transmembrane helix</keyword>
<dbReference type="HOGENOM" id="CLU_2546922_0_0_1"/>
<dbReference type="EMBL" id="AGNK02004628">
    <property type="status" value="NOT_ANNOTATED_CDS"/>
    <property type="molecule type" value="Genomic_DNA"/>
</dbReference>
<reference evidence="2" key="2">
    <citation type="submission" date="2018-08" db="UniProtKB">
        <authorList>
            <consortium name="EnsemblPlants"/>
        </authorList>
    </citation>
    <scope>IDENTIFICATION</scope>
    <source>
        <strain evidence="2">Yugu1</strain>
    </source>
</reference>
<feature type="transmembrane region" description="Helical" evidence="1">
    <location>
        <begin position="15"/>
        <end position="36"/>
    </location>
</feature>
<proteinExistence type="predicted"/>
<keyword evidence="3" id="KW-1185">Reference proteome</keyword>
<protein>
    <submittedName>
        <fullName evidence="2">Uncharacterized protein</fullName>
    </submittedName>
</protein>
<evidence type="ECO:0000256" key="1">
    <source>
        <dbReference type="SAM" id="Phobius"/>
    </source>
</evidence>